<reference evidence="2" key="2">
    <citation type="submission" date="2023-05" db="EMBL/GenBank/DDBJ databases">
        <authorList>
            <consortium name="Lawrence Berkeley National Laboratory"/>
            <person name="Steindorff A."/>
            <person name="Hensen N."/>
            <person name="Bonometti L."/>
            <person name="Westerberg I."/>
            <person name="Brannstrom I.O."/>
            <person name="Guillou S."/>
            <person name="Cros-Aarteil S."/>
            <person name="Calhoun S."/>
            <person name="Haridas S."/>
            <person name="Kuo A."/>
            <person name="Mondo S."/>
            <person name="Pangilinan J."/>
            <person name="Riley R."/>
            <person name="Labutti K."/>
            <person name="Andreopoulos B."/>
            <person name="Lipzen A."/>
            <person name="Chen C."/>
            <person name="Yanf M."/>
            <person name="Daum C."/>
            <person name="Ng V."/>
            <person name="Clum A."/>
            <person name="Ohm R."/>
            <person name="Martin F."/>
            <person name="Silar P."/>
            <person name="Natvig D."/>
            <person name="Lalanne C."/>
            <person name="Gautier V."/>
            <person name="Ament-Velasquez S.L."/>
            <person name="Kruys A."/>
            <person name="Hutchinson M.I."/>
            <person name="Powell A.J."/>
            <person name="Barry K."/>
            <person name="Miller A.N."/>
            <person name="Grigoriev I.V."/>
            <person name="Debuchy R."/>
            <person name="Gladieux P."/>
            <person name="Thoren M.H."/>
            <person name="Johannesson H."/>
        </authorList>
    </citation>
    <scope>NUCLEOTIDE SEQUENCE</scope>
    <source>
        <strain evidence="2">CBS 757.83</strain>
    </source>
</reference>
<feature type="region of interest" description="Disordered" evidence="1">
    <location>
        <begin position="172"/>
        <end position="201"/>
    </location>
</feature>
<evidence type="ECO:0000313" key="2">
    <source>
        <dbReference type="EMBL" id="KAK4100861.1"/>
    </source>
</evidence>
<organism evidence="2 3">
    <name type="scientific">Parathielavia hyrcaniae</name>
    <dbReference type="NCBI Taxonomy" id="113614"/>
    <lineage>
        <taxon>Eukaryota</taxon>
        <taxon>Fungi</taxon>
        <taxon>Dikarya</taxon>
        <taxon>Ascomycota</taxon>
        <taxon>Pezizomycotina</taxon>
        <taxon>Sordariomycetes</taxon>
        <taxon>Sordariomycetidae</taxon>
        <taxon>Sordariales</taxon>
        <taxon>Chaetomiaceae</taxon>
        <taxon>Parathielavia</taxon>
    </lineage>
</organism>
<sequence length="201" mass="22153">MSLFFYYYTAAIACIRSLSGIVSRRASRSHHGPPLTLDTHLLGDEPFAVFSRSLRRPPVPRGTPARKAHAFCAIIKSAAERPHHRGDERLVTEYEVQPAFSTPQRSSPPPHRSDDCNLSSGAFSWVSPNPPEPHQAFPSGRVRGNPARDHPSFSATSPDMAGAWRSLFLGHHHGQKETGPSGMRPLGEGVRGRGKRKRLHT</sequence>
<keyword evidence="3" id="KW-1185">Reference proteome</keyword>
<feature type="region of interest" description="Disordered" evidence="1">
    <location>
        <begin position="99"/>
        <end position="159"/>
    </location>
</feature>
<gene>
    <name evidence="2" type="ORF">N658DRAFT_85507</name>
</gene>
<dbReference type="Proteomes" id="UP001305647">
    <property type="component" value="Unassembled WGS sequence"/>
</dbReference>
<proteinExistence type="predicted"/>
<comment type="caution">
    <text evidence="2">The sequence shown here is derived from an EMBL/GenBank/DDBJ whole genome shotgun (WGS) entry which is preliminary data.</text>
</comment>
<dbReference type="EMBL" id="MU863638">
    <property type="protein sequence ID" value="KAK4100861.1"/>
    <property type="molecule type" value="Genomic_DNA"/>
</dbReference>
<reference evidence="2" key="1">
    <citation type="journal article" date="2023" name="Mol. Phylogenet. Evol.">
        <title>Genome-scale phylogeny and comparative genomics of the fungal order Sordariales.</title>
        <authorList>
            <person name="Hensen N."/>
            <person name="Bonometti L."/>
            <person name="Westerberg I."/>
            <person name="Brannstrom I.O."/>
            <person name="Guillou S."/>
            <person name="Cros-Aarteil S."/>
            <person name="Calhoun S."/>
            <person name="Haridas S."/>
            <person name="Kuo A."/>
            <person name="Mondo S."/>
            <person name="Pangilinan J."/>
            <person name="Riley R."/>
            <person name="LaButti K."/>
            <person name="Andreopoulos B."/>
            <person name="Lipzen A."/>
            <person name="Chen C."/>
            <person name="Yan M."/>
            <person name="Daum C."/>
            <person name="Ng V."/>
            <person name="Clum A."/>
            <person name="Steindorff A."/>
            <person name="Ohm R.A."/>
            <person name="Martin F."/>
            <person name="Silar P."/>
            <person name="Natvig D.O."/>
            <person name="Lalanne C."/>
            <person name="Gautier V."/>
            <person name="Ament-Velasquez S.L."/>
            <person name="Kruys A."/>
            <person name="Hutchinson M.I."/>
            <person name="Powell A.J."/>
            <person name="Barry K."/>
            <person name="Miller A.N."/>
            <person name="Grigoriev I.V."/>
            <person name="Debuchy R."/>
            <person name="Gladieux P."/>
            <person name="Hiltunen Thoren M."/>
            <person name="Johannesson H."/>
        </authorList>
    </citation>
    <scope>NUCLEOTIDE SEQUENCE</scope>
    <source>
        <strain evidence="2">CBS 757.83</strain>
    </source>
</reference>
<protein>
    <submittedName>
        <fullName evidence="2">Uncharacterized protein</fullName>
    </submittedName>
</protein>
<evidence type="ECO:0000256" key="1">
    <source>
        <dbReference type="SAM" id="MobiDB-lite"/>
    </source>
</evidence>
<accession>A0AAN6Q4K5</accession>
<feature type="compositionally biased region" description="Basic residues" evidence="1">
    <location>
        <begin position="192"/>
        <end position="201"/>
    </location>
</feature>
<name>A0AAN6Q4K5_9PEZI</name>
<dbReference type="AlphaFoldDB" id="A0AAN6Q4K5"/>
<evidence type="ECO:0000313" key="3">
    <source>
        <dbReference type="Proteomes" id="UP001305647"/>
    </source>
</evidence>